<dbReference type="InterPro" id="IPR002104">
    <property type="entry name" value="Integrase_catalytic"/>
</dbReference>
<proteinExistence type="inferred from homology"/>
<protein>
    <submittedName>
        <fullName evidence="5">Phage integrase family protein</fullName>
    </submittedName>
</protein>
<dbReference type="EMBL" id="QGGW01000020">
    <property type="protein sequence ID" value="PWK55114.1"/>
    <property type="molecule type" value="Genomic_DNA"/>
</dbReference>
<dbReference type="InterPro" id="IPR050808">
    <property type="entry name" value="Phage_Integrase"/>
</dbReference>
<dbReference type="PROSITE" id="PS51898">
    <property type="entry name" value="TYR_RECOMBINASE"/>
    <property type="match status" value="1"/>
</dbReference>
<dbReference type="InterPro" id="IPR038488">
    <property type="entry name" value="Integrase_DNA-bd_sf"/>
</dbReference>
<dbReference type="Gene3D" id="1.10.443.10">
    <property type="entry name" value="Intergrase catalytic core"/>
    <property type="match status" value="1"/>
</dbReference>
<dbReference type="Proteomes" id="UP000245708">
    <property type="component" value="Unassembled WGS sequence"/>
</dbReference>
<dbReference type="GO" id="GO:0003677">
    <property type="term" value="F:DNA binding"/>
    <property type="evidence" value="ECO:0007669"/>
    <property type="project" value="InterPro"/>
</dbReference>
<gene>
    <name evidence="5" type="ORF">C7455_12010</name>
</gene>
<comment type="caution">
    <text evidence="5">The sequence shown here is derived from an EMBL/GenBank/DDBJ whole genome shotgun (WGS) entry which is preliminary data.</text>
</comment>
<keyword evidence="6" id="KW-1185">Reference proteome</keyword>
<evidence type="ECO:0000259" key="4">
    <source>
        <dbReference type="PROSITE" id="PS51898"/>
    </source>
</evidence>
<dbReference type="SUPFAM" id="SSF56349">
    <property type="entry name" value="DNA breaking-rejoining enzymes"/>
    <property type="match status" value="1"/>
</dbReference>
<dbReference type="AlphaFoldDB" id="A0A316G2E4"/>
<comment type="similarity">
    <text evidence="1">Belongs to the 'phage' integrase family.</text>
</comment>
<dbReference type="Gene3D" id="3.30.160.390">
    <property type="entry name" value="Integrase, DNA-binding domain"/>
    <property type="match status" value="1"/>
</dbReference>
<organism evidence="5 6">
    <name type="scientific">Roseicyclus mahoneyensis</name>
    <dbReference type="NCBI Taxonomy" id="164332"/>
    <lineage>
        <taxon>Bacteria</taxon>
        <taxon>Pseudomonadati</taxon>
        <taxon>Pseudomonadota</taxon>
        <taxon>Alphaproteobacteria</taxon>
        <taxon>Rhodobacterales</taxon>
        <taxon>Roseobacteraceae</taxon>
        <taxon>Roseicyclus</taxon>
    </lineage>
</organism>
<dbReference type="InterPro" id="IPR011010">
    <property type="entry name" value="DNA_brk_join_enz"/>
</dbReference>
<name>A0A316G2E4_9RHOB</name>
<evidence type="ECO:0000313" key="5">
    <source>
        <dbReference type="EMBL" id="PWK55114.1"/>
    </source>
</evidence>
<evidence type="ECO:0000313" key="6">
    <source>
        <dbReference type="Proteomes" id="UP000245708"/>
    </source>
</evidence>
<evidence type="ECO:0000256" key="2">
    <source>
        <dbReference type="ARBA" id="ARBA00022908"/>
    </source>
</evidence>
<sequence>MHSITLGTYPDLSLKDARKKAGTTIADIKSGANINAVKRERRTAHLVSPTLRALLEEYEARPQNNRKIWQPAGPRTRKSSARSRIECTFEKLLDRPVSTISEDDLALAMQRYKPKRPQKGKTTANAGISRSRSYLKPVLDWAAGRGRFKKIGAGRIPKIETPDLALTFDPAVEDPTVGDVRERVLNQDELSRLLPLLTYPAPAGFPRNMPLERDVRPAALRFILLTLARVDEVSSLRWRDILWDTKVWYKGEIKTPNGRPRSQNLPLSEAAIELLKSLPGYKTQNPNALIFPNSNGGKLGNWFRFTVNMQAEAGLEHFHRHDLRRTSSTILRALRVSLATIETILGHTHPLRIENVSDSAKHYMIATQILNDVSDPVRDALELLSTVLNRIENTGRKDT</sequence>
<dbReference type="GO" id="GO:0006310">
    <property type="term" value="P:DNA recombination"/>
    <property type="evidence" value="ECO:0007669"/>
    <property type="project" value="UniProtKB-KW"/>
</dbReference>
<evidence type="ECO:0000256" key="3">
    <source>
        <dbReference type="ARBA" id="ARBA00023172"/>
    </source>
</evidence>
<dbReference type="GO" id="GO:0015074">
    <property type="term" value="P:DNA integration"/>
    <property type="evidence" value="ECO:0007669"/>
    <property type="project" value="UniProtKB-KW"/>
</dbReference>
<dbReference type="Pfam" id="PF00589">
    <property type="entry name" value="Phage_integrase"/>
    <property type="match status" value="1"/>
</dbReference>
<evidence type="ECO:0000256" key="1">
    <source>
        <dbReference type="ARBA" id="ARBA00008857"/>
    </source>
</evidence>
<reference evidence="5 6" key="1">
    <citation type="submission" date="2018-05" db="EMBL/GenBank/DDBJ databases">
        <title>Genomic Encyclopedia of Type Strains, Phase IV (KMG-IV): sequencing the most valuable type-strain genomes for metagenomic binning, comparative biology and taxonomic classification.</title>
        <authorList>
            <person name="Goeker M."/>
        </authorList>
    </citation>
    <scope>NUCLEOTIDE SEQUENCE [LARGE SCALE GENOMIC DNA]</scope>
    <source>
        <strain evidence="5 6">DSM 16097</strain>
    </source>
</reference>
<dbReference type="InterPro" id="IPR013762">
    <property type="entry name" value="Integrase-like_cat_sf"/>
</dbReference>
<feature type="domain" description="Tyr recombinase" evidence="4">
    <location>
        <begin position="180"/>
        <end position="379"/>
    </location>
</feature>
<accession>A0A316G2E4</accession>
<keyword evidence="3" id="KW-0233">DNA recombination</keyword>
<dbReference type="PANTHER" id="PTHR30629:SF2">
    <property type="entry name" value="PROPHAGE INTEGRASE INTS-RELATED"/>
    <property type="match status" value="1"/>
</dbReference>
<dbReference type="PANTHER" id="PTHR30629">
    <property type="entry name" value="PROPHAGE INTEGRASE"/>
    <property type="match status" value="1"/>
</dbReference>
<keyword evidence="2" id="KW-0229">DNA integration</keyword>